<feature type="domain" description="Class II aldolase/adducin N-terminal" evidence="2">
    <location>
        <begin position="78"/>
        <end position="262"/>
    </location>
</feature>
<dbReference type="InterPro" id="IPR036409">
    <property type="entry name" value="Aldolase_II/adducin_N_sf"/>
</dbReference>
<evidence type="ECO:0000256" key="1">
    <source>
        <dbReference type="SAM" id="MobiDB-lite"/>
    </source>
</evidence>
<dbReference type="SUPFAM" id="SSF53639">
    <property type="entry name" value="AraD/HMP-PK domain-like"/>
    <property type="match status" value="1"/>
</dbReference>
<dbReference type="SMART" id="SM01007">
    <property type="entry name" value="Aldolase_II"/>
    <property type="match status" value="1"/>
</dbReference>
<dbReference type="InterPro" id="IPR051017">
    <property type="entry name" value="Aldolase-II_Adducin_sf"/>
</dbReference>
<evidence type="ECO:0000259" key="2">
    <source>
        <dbReference type="SMART" id="SM01007"/>
    </source>
</evidence>
<dbReference type="GO" id="GO:0005856">
    <property type="term" value="C:cytoskeleton"/>
    <property type="evidence" value="ECO:0007669"/>
    <property type="project" value="TreeGrafter"/>
</dbReference>
<protein>
    <submittedName>
        <fullName evidence="3">Class II aldolase/adducin</fullName>
    </submittedName>
</protein>
<dbReference type="InterPro" id="IPR001303">
    <property type="entry name" value="Aldolase_II/adducin_N"/>
</dbReference>
<dbReference type="STRING" id="1081109.A0A166PX86"/>
<dbReference type="Pfam" id="PF00596">
    <property type="entry name" value="Aldolase_II"/>
    <property type="match status" value="1"/>
</dbReference>
<dbReference type="AlphaFoldDB" id="A0A166PX86"/>
<dbReference type="EMBL" id="AZGY01000003">
    <property type="protein sequence ID" value="KZZ99670.1"/>
    <property type="molecule type" value="Genomic_DNA"/>
</dbReference>
<reference evidence="3 4" key="1">
    <citation type="journal article" date="2016" name="Genome Biol. Evol.">
        <title>Divergent and convergent evolution of fungal pathogenicity.</title>
        <authorList>
            <person name="Shang Y."/>
            <person name="Xiao G."/>
            <person name="Zheng P."/>
            <person name="Cen K."/>
            <person name="Zhan S."/>
            <person name="Wang C."/>
        </authorList>
    </citation>
    <scope>NUCLEOTIDE SEQUENCE [LARGE SCALE GENOMIC DNA]</scope>
    <source>
        <strain evidence="3 4">RCEF 2490</strain>
    </source>
</reference>
<evidence type="ECO:0000313" key="4">
    <source>
        <dbReference type="Proteomes" id="UP000078544"/>
    </source>
</evidence>
<dbReference type="FunFam" id="3.40.225.10:FF:000009">
    <property type="entry name" value="Class II aldolase/adducin N-terminal"/>
    <property type="match status" value="1"/>
</dbReference>
<proteinExistence type="predicted"/>
<gene>
    <name evidence="3" type="ORF">AAL_02242</name>
</gene>
<dbReference type="PANTHER" id="PTHR10672">
    <property type="entry name" value="ADDUCIN"/>
    <property type="match status" value="1"/>
</dbReference>
<dbReference type="OrthoDB" id="4956736at2759"/>
<dbReference type="GO" id="GO:0051015">
    <property type="term" value="F:actin filament binding"/>
    <property type="evidence" value="ECO:0007669"/>
    <property type="project" value="TreeGrafter"/>
</dbReference>
<dbReference type="PANTHER" id="PTHR10672:SF25">
    <property type="entry name" value="MEIOTICALLY UP-REGULATED GENE 14 PROTEIN"/>
    <property type="match status" value="1"/>
</dbReference>
<dbReference type="Gene3D" id="3.40.225.10">
    <property type="entry name" value="Class II aldolase/adducin N-terminal domain"/>
    <property type="match status" value="1"/>
</dbReference>
<keyword evidence="4" id="KW-1185">Reference proteome</keyword>
<name>A0A166PX86_9HYPO</name>
<accession>A0A166PX86</accession>
<dbReference type="Proteomes" id="UP000078544">
    <property type="component" value="Unassembled WGS sequence"/>
</dbReference>
<feature type="region of interest" description="Disordered" evidence="1">
    <location>
        <begin position="1"/>
        <end position="56"/>
    </location>
</feature>
<organism evidence="3 4">
    <name type="scientific">Moelleriella libera RCEF 2490</name>
    <dbReference type="NCBI Taxonomy" id="1081109"/>
    <lineage>
        <taxon>Eukaryota</taxon>
        <taxon>Fungi</taxon>
        <taxon>Dikarya</taxon>
        <taxon>Ascomycota</taxon>
        <taxon>Pezizomycotina</taxon>
        <taxon>Sordariomycetes</taxon>
        <taxon>Hypocreomycetidae</taxon>
        <taxon>Hypocreales</taxon>
        <taxon>Clavicipitaceae</taxon>
        <taxon>Moelleriella</taxon>
    </lineage>
</organism>
<evidence type="ECO:0000313" key="3">
    <source>
        <dbReference type="EMBL" id="KZZ99670.1"/>
    </source>
</evidence>
<sequence length="327" mass="35831">MTPPAALGNPGTTLTATAAAARVAPKSTSGNRVRESEEGSEEEQEGGFQADQLSRGPNQLAGIPVFASLDDHRRHIVIHMAAIFRNWARVGFTEGISGHISVRDPEHPDLMWMNPIGRHFGLLRAKDLMCLRISDGQIVGGNRTRPYNVSGYYIHSEIHKARANIHAICHAHTIAGRAWAAFGKPLDMIQQDICDLYGVLAVDNEYAGIVTAEQEGRQIARALGQKGRAAILLNHGLIAIGQTVDEASFLLGLLDRSCDIQLRVEAACQGNPELRKSIIPRELAENNFNLVEDKNWLYLEGQPDIEYEIETAKGDIEAGLDDLSIEF</sequence>
<comment type="caution">
    <text evidence="3">The sequence shown here is derived from an EMBL/GenBank/DDBJ whole genome shotgun (WGS) entry which is preliminary data.</text>
</comment>
<feature type="compositionally biased region" description="Low complexity" evidence="1">
    <location>
        <begin position="1"/>
        <end position="21"/>
    </location>
</feature>